<dbReference type="Proteomes" id="UP000663508">
    <property type="component" value="Chromosome"/>
</dbReference>
<evidence type="ECO:0000256" key="5">
    <source>
        <dbReference type="ARBA" id="ARBA00022500"/>
    </source>
</evidence>
<gene>
    <name evidence="12" type="ORF">mvi_17830</name>
</gene>
<dbReference type="RefSeq" id="WP_048431287.1">
    <property type="nucleotide sequence ID" value="NZ_AP024145.1"/>
</dbReference>
<dbReference type="NCBIfam" id="NF009420">
    <property type="entry name" value="PRK12785.1"/>
    <property type="match status" value="1"/>
</dbReference>
<keyword evidence="8 10" id="KW-1133">Transmembrane helix</keyword>
<evidence type="ECO:0000313" key="13">
    <source>
        <dbReference type="Proteomes" id="UP000663508"/>
    </source>
</evidence>
<dbReference type="KEGG" id="mind:mvi_17830"/>
<dbReference type="GO" id="GO:0006935">
    <property type="term" value="P:chemotaxis"/>
    <property type="evidence" value="ECO:0007669"/>
    <property type="project" value="UniProtKB-KW"/>
</dbReference>
<evidence type="ECO:0000256" key="8">
    <source>
        <dbReference type="ARBA" id="ARBA00022989"/>
    </source>
</evidence>
<dbReference type="AlphaFoldDB" id="A0A0J6QN05"/>
<keyword evidence="7 10" id="KW-0283">Flagellar rotation</keyword>
<keyword evidence="4" id="KW-1003">Cell membrane</keyword>
<comment type="similarity">
    <text evidence="3 10">Belongs to the FliL family.</text>
</comment>
<evidence type="ECO:0000256" key="2">
    <source>
        <dbReference type="ARBA" id="ARBA00004162"/>
    </source>
</evidence>
<evidence type="ECO:0000256" key="4">
    <source>
        <dbReference type="ARBA" id="ARBA00022475"/>
    </source>
</evidence>
<dbReference type="EMBL" id="AP024145">
    <property type="protein sequence ID" value="BCM83322.1"/>
    <property type="molecule type" value="Genomic_DNA"/>
</dbReference>
<name>A0A0J6QN05_9HYPH</name>
<proteinExistence type="inferred from homology"/>
<keyword evidence="10" id="KW-0997">Cell inner membrane</keyword>
<feature type="transmembrane region" description="Helical" evidence="10">
    <location>
        <begin position="30"/>
        <end position="50"/>
    </location>
</feature>
<dbReference type="GO" id="GO:0005886">
    <property type="term" value="C:plasma membrane"/>
    <property type="evidence" value="ECO:0007669"/>
    <property type="project" value="UniProtKB-SubCell"/>
</dbReference>
<evidence type="ECO:0000256" key="3">
    <source>
        <dbReference type="ARBA" id="ARBA00008281"/>
    </source>
</evidence>
<comment type="subcellular location">
    <subcellularLocation>
        <location evidence="10">Cell inner membrane</location>
    </subcellularLocation>
    <subcellularLocation>
        <location evidence="2">Cell membrane</location>
        <topology evidence="2">Single-pass membrane protein</topology>
    </subcellularLocation>
</comment>
<dbReference type="OrthoDB" id="7304620at2"/>
<evidence type="ECO:0000256" key="7">
    <source>
        <dbReference type="ARBA" id="ARBA00022779"/>
    </source>
</evidence>
<evidence type="ECO:0000256" key="6">
    <source>
        <dbReference type="ARBA" id="ARBA00022692"/>
    </source>
</evidence>
<dbReference type="PANTHER" id="PTHR35091:SF2">
    <property type="entry name" value="FLAGELLAR PROTEIN FLIL"/>
    <property type="match status" value="1"/>
</dbReference>
<dbReference type="InterPro" id="IPR005503">
    <property type="entry name" value="FliL"/>
</dbReference>
<keyword evidence="9 10" id="KW-0472">Membrane</keyword>
<organism evidence="12 13">
    <name type="scientific">Methylobacterium indicum</name>
    <dbReference type="NCBI Taxonomy" id="1775910"/>
    <lineage>
        <taxon>Bacteria</taxon>
        <taxon>Pseudomonadati</taxon>
        <taxon>Pseudomonadota</taxon>
        <taxon>Alphaproteobacteria</taxon>
        <taxon>Hyphomicrobiales</taxon>
        <taxon>Methylobacteriaceae</taxon>
        <taxon>Methylobacterium</taxon>
    </lineage>
</organism>
<feature type="region of interest" description="Disordered" evidence="11">
    <location>
        <begin position="1"/>
        <end position="24"/>
    </location>
</feature>
<accession>A0A147FP84</accession>
<sequence length="169" mass="18357">MAKKPKKAPAGEGEAEGQEAAAPGGGKKKLIMIGAAVLVLAGAGGGFMVMRSRAAHAEKPAAEQKLPVAFMDVREMNVNLMPEPGQTQPRFVRLKVALEVRDSKVAAEVQPLMPRVEDTFQVFVRELRVGDFEAAGGTYRLREELLRRVNVAVYPAKVDAVLFKDFIIQ</sequence>
<protein>
    <recommendedName>
        <fullName evidence="10">Flagellar protein FliL</fullName>
    </recommendedName>
</protein>
<feature type="compositionally biased region" description="Low complexity" evidence="11">
    <location>
        <begin position="8"/>
        <end position="22"/>
    </location>
</feature>
<comment type="function">
    <text evidence="1 10">Controls the rotational direction of flagella during chemotaxis.</text>
</comment>
<evidence type="ECO:0000256" key="11">
    <source>
        <dbReference type="SAM" id="MobiDB-lite"/>
    </source>
</evidence>
<reference evidence="12" key="1">
    <citation type="submission" date="2020-11" db="EMBL/GenBank/DDBJ databases">
        <title>Complete genome sequence of a novel pathogenic Methylobacterium strain isolated from rice in Vietnam.</title>
        <authorList>
            <person name="Lai K."/>
            <person name="Okazaki S."/>
            <person name="Higashi K."/>
            <person name="Mori H."/>
            <person name="Toyoda A."/>
            <person name="Kurokawa K."/>
        </authorList>
    </citation>
    <scope>NUCLEOTIDE SEQUENCE</scope>
    <source>
        <strain evidence="12">VL1</strain>
    </source>
</reference>
<keyword evidence="5 10" id="KW-0145">Chemotaxis</keyword>
<dbReference type="GO" id="GO:0071978">
    <property type="term" value="P:bacterial-type flagellum-dependent swarming motility"/>
    <property type="evidence" value="ECO:0007669"/>
    <property type="project" value="TreeGrafter"/>
</dbReference>
<accession>A0A0J6QN05</accession>
<dbReference type="Pfam" id="PF03748">
    <property type="entry name" value="FliL"/>
    <property type="match status" value="1"/>
</dbReference>
<dbReference type="GO" id="GO:0009425">
    <property type="term" value="C:bacterial-type flagellum basal body"/>
    <property type="evidence" value="ECO:0007669"/>
    <property type="project" value="InterPro"/>
</dbReference>
<evidence type="ECO:0000313" key="12">
    <source>
        <dbReference type="EMBL" id="BCM83322.1"/>
    </source>
</evidence>
<keyword evidence="6 10" id="KW-0812">Transmembrane</keyword>
<evidence type="ECO:0000256" key="9">
    <source>
        <dbReference type="ARBA" id="ARBA00023136"/>
    </source>
</evidence>
<dbReference type="PANTHER" id="PTHR35091">
    <property type="entry name" value="FLAGELLAR PROTEIN FLIL"/>
    <property type="match status" value="1"/>
</dbReference>
<evidence type="ECO:0000256" key="10">
    <source>
        <dbReference type="RuleBase" id="RU364125"/>
    </source>
</evidence>
<evidence type="ECO:0000256" key="1">
    <source>
        <dbReference type="ARBA" id="ARBA00002254"/>
    </source>
</evidence>